<protein>
    <recommendedName>
        <fullName evidence="3 7">6,7-dimethyl-8-ribityllumazine synthase</fullName>
        <shortName evidence="7">DMRL synthase</shortName>
        <ecNumber evidence="3 7">2.5.1.78</ecNumber>
    </recommendedName>
</protein>
<proteinExistence type="inferred from homology"/>
<evidence type="ECO:0000256" key="5">
    <source>
        <dbReference type="ARBA" id="ARBA00022679"/>
    </source>
</evidence>
<dbReference type="Pfam" id="PF00885">
    <property type="entry name" value="DMRL_synthase"/>
    <property type="match status" value="1"/>
</dbReference>
<evidence type="ECO:0000313" key="8">
    <source>
        <dbReference type="EMBL" id="KAK9918867.1"/>
    </source>
</evidence>
<dbReference type="InterPro" id="IPR034964">
    <property type="entry name" value="LS"/>
</dbReference>
<keyword evidence="9" id="KW-1185">Reference proteome</keyword>
<dbReference type="PANTHER" id="PTHR21058">
    <property type="entry name" value="6,7-DIMETHYL-8-RIBITYLLUMAZINE SYNTHASE DMRL SYNTHASE LUMAZINE SYNTHASE"/>
    <property type="match status" value="1"/>
</dbReference>
<comment type="caution">
    <text evidence="8">The sequence shown here is derived from an EMBL/GenBank/DDBJ whole genome shotgun (WGS) entry which is preliminary data.</text>
</comment>
<dbReference type="EMBL" id="JALJOT010000001">
    <property type="protein sequence ID" value="KAK9918867.1"/>
    <property type="molecule type" value="Genomic_DNA"/>
</dbReference>
<evidence type="ECO:0000256" key="3">
    <source>
        <dbReference type="ARBA" id="ARBA00012664"/>
    </source>
</evidence>
<dbReference type="PANTHER" id="PTHR21058:SF0">
    <property type="entry name" value="6,7-DIMETHYL-8-RIBITYLLUMAZINE SYNTHASE"/>
    <property type="match status" value="1"/>
</dbReference>
<dbReference type="InterPro" id="IPR002180">
    <property type="entry name" value="LS/RS"/>
</dbReference>
<evidence type="ECO:0000256" key="1">
    <source>
        <dbReference type="ARBA" id="ARBA00004917"/>
    </source>
</evidence>
<dbReference type="EC" id="2.5.1.78" evidence="3 7"/>
<gene>
    <name evidence="8" type="ORF">WJX75_007660</name>
</gene>
<evidence type="ECO:0000313" key="9">
    <source>
        <dbReference type="Proteomes" id="UP001491310"/>
    </source>
</evidence>
<evidence type="ECO:0000256" key="7">
    <source>
        <dbReference type="RuleBase" id="RU003795"/>
    </source>
</evidence>
<evidence type="ECO:0000256" key="2">
    <source>
        <dbReference type="ARBA" id="ARBA00007424"/>
    </source>
</evidence>
<dbReference type="CDD" id="cd09209">
    <property type="entry name" value="Lumazine_synthase-I"/>
    <property type="match status" value="1"/>
</dbReference>
<dbReference type="Gene3D" id="3.40.50.960">
    <property type="entry name" value="Lumazine/riboflavin synthase"/>
    <property type="match status" value="1"/>
</dbReference>
<keyword evidence="5 7" id="KW-0808">Transferase</keyword>
<evidence type="ECO:0000256" key="6">
    <source>
        <dbReference type="ARBA" id="ARBA00048785"/>
    </source>
</evidence>
<comment type="pathway">
    <text evidence="1 7">Cofactor biosynthesis; riboflavin biosynthesis; riboflavin from 2-hydroxy-3-oxobutyl phosphate and 5-amino-6-(D-ribitylamino)uracil: step 1/2.</text>
</comment>
<dbReference type="Proteomes" id="UP001491310">
    <property type="component" value="Unassembled WGS sequence"/>
</dbReference>
<comment type="similarity">
    <text evidence="2 7">Belongs to the DMRL synthase family.</text>
</comment>
<sequence length="239" mass="25206">MMLQCSHIRESNFVTRTSSNETHCRLIVSSRLRPQPTSSISKIPGASPRQLLARRWSQAQHRDGRRACTASGGQPSTYIGSLSSQGLKFGVVAARFNELVTKPLLEGVLEGLERHGTQRDTVTVAWVPGSFELPLVAKAMAKSGKYDAVITVGAVVRGATAHFDAVVGGATSGVLSAGLDSGVPVIFCVMTTDTMEQALDRAGGKSGNKGFEAAVTAIETANVLKALGQQGLARGRDAW</sequence>
<name>A0ABR2Z4L6_9CHLO</name>
<dbReference type="NCBIfam" id="TIGR00114">
    <property type="entry name" value="lumazine-synth"/>
    <property type="match status" value="1"/>
</dbReference>
<keyword evidence="4 7" id="KW-0686">Riboflavin biosynthesis</keyword>
<dbReference type="InterPro" id="IPR036467">
    <property type="entry name" value="LS/RS_sf"/>
</dbReference>
<evidence type="ECO:0000256" key="4">
    <source>
        <dbReference type="ARBA" id="ARBA00022619"/>
    </source>
</evidence>
<dbReference type="HAMAP" id="MF_00178">
    <property type="entry name" value="Lumazine_synth"/>
    <property type="match status" value="1"/>
</dbReference>
<accession>A0ABR2Z4L6</accession>
<comment type="function">
    <text evidence="7">Catalyzes the formation of 6,7-dimethyl-8-ribityllumazine by condensation of 5-amino-6-(D-ribitylamino)uracil with 3,4-dihydroxy-2-butanone 4-phosphate. This is the penultimate step in the biosynthesis of riboflavin.</text>
</comment>
<organism evidence="8 9">
    <name type="scientific">Coccomyxa subellipsoidea</name>
    <dbReference type="NCBI Taxonomy" id="248742"/>
    <lineage>
        <taxon>Eukaryota</taxon>
        <taxon>Viridiplantae</taxon>
        <taxon>Chlorophyta</taxon>
        <taxon>core chlorophytes</taxon>
        <taxon>Trebouxiophyceae</taxon>
        <taxon>Trebouxiophyceae incertae sedis</taxon>
        <taxon>Coccomyxaceae</taxon>
        <taxon>Coccomyxa</taxon>
    </lineage>
</organism>
<reference evidence="8 9" key="1">
    <citation type="journal article" date="2024" name="Nat. Commun.">
        <title>Phylogenomics reveals the evolutionary origins of lichenization in chlorophyte algae.</title>
        <authorList>
            <person name="Puginier C."/>
            <person name="Libourel C."/>
            <person name="Otte J."/>
            <person name="Skaloud P."/>
            <person name="Haon M."/>
            <person name="Grisel S."/>
            <person name="Petersen M."/>
            <person name="Berrin J.G."/>
            <person name="Delaux P.M."/>
            <person name="Dal Grande F."/>
            <person name="Keller J."/>
        </authorList>
    </citation>
    <scope>NUCLEOTIDE SEQUENCE [LARGE SCALE GENOMIC DNA]</scope>
    <source>
        <strain evidence="8 9">SAG 216-7</strain>
    </source>
</reference>
<dbReference type="SUPFAM" id="SSF52121">
    <property type="entry name" value="Lumazine synthase"/>
    <property type="match status" value="1"/>
</dbReference>
<comment type="catalytic activity">
    <reaction evidence="6 7">
        <text>(2S)-2-hydroxy-3-oxobutyl phosphate + 5-amino-6-(D-ribitylamino)uracil = 6,7-dimethyl-8-(1-D-ribityl)lumazine + phosphate + 2 H2O + H(+)</text>
        <dbReference type="Rhea" id="RHEA:26152"/>
        <dbReference type="ChEBI" id="CHEBI:15377"/>
        <dbReference type="ChEBI" id="CHEBI:15378"/>
        <dbReference type="ChEBI" id="CHEBI:15934"/>
        <dbReference type="ChEBI" id="CHEBI:43474"/>
        <dbReference type="ChEBI" id="CHEBI:58201"/>
        <dbReference type="ChEBI" id="CHEBI:58830"/>
        <dbReference type="EC" id="2.5.1.78"/>
    </reaction>
</comment>